<dbReference type="Pfam" id="PF00494">
    <property type="entry name" value="SQS_PSY"/>
    <property type="match status" value="2"/>
</dbReference>
<keyword evidence="3" id="KW-0809">Transit peptide</keyword>
<comment type="subcellular location">
    <subcellularLocation>
        <location evidence="1">Mitochondrion inner membrane</location>
    </subcellularLocation>
</comment>
<evidence type="ECO:0000313" key="8">
    <source>
        <dbReference type="Proteomes" id="UP000747399"/>
    </source>
</evidence>
<reference evidence="7" key="1">
    <citation type="journal article" date="2021" name="Proc. Natl. Acad. Sci. U.S.A.">
        <title>Three genomes in the algal genus Volvox reveal the fate of a haploid sex-determining region after a transition to homothallism.</title>
        <authorList>
            <person name="Yamamoto K."/>
            <person name="Hamaji T."/>
            <person name="Kawai-Toyooka H."/>
            <person name="Matsuzaki R."/>
            <person name="Takahashi F."/>
            <person name="Nishimura Y."/>
            <person name="Kawachi M."/>
            <person name="Noguchi H."/>
            <person name="Minakuchi Y."/>
            <person name="Umen J.G."/>
            <person name="Toyoda A."/>
            <person name="Nozaki H."/>
        </authorList>
    </citation>
    <scope>NUCLEOTIDE SEQUENCE</scope>
    <source>
        <strain evidence="7">NIES-3780</strain>
    </source>
</reference>
<keyword evidence="5" id="KW-0472">Membrane</keyword>
<comment type="caution">
    <text evidence="7">The sequence shown here is derived from an EMBL/GenBank/DDBJ whole genome shotgun (WGS) entry which is preliminary data.</text>
</comment>
<dbReference type="GO" id="GO:0005743">
    <property type="term" value="C:mitochondrial inner membrane"/>
    <property type="evidence" value="ECO:0007669"/>
    <property type="project" value="UniProtKB-SubCell"/>
</dbReference>
<dbReference type="AlphaFoldDB" id="A0A8J4B079"/>
<dbReference type="InterPro" id="IPR008949">
    <property type="entry name" value="Isoprenoid_synthase_dom_sf"/>
</dbReference>
<evidence type="ECO:0000256" key="6">
    <source>
        <dbReference type="ARBA" id="ARBA00038273"/>
    </source>
</evidence>
<evidence type="ECO:0000256" key="1">
    <source>
        <dbReference type="ARBA" id="ARBA00004273"/>
    </source>
</evidence>
<evidence type="ECO:0000256" key="4">
    <source>
        <dbReference type="ARBA" id="ARBA00023128"/>
    </source>
</evidence>
<dbReference type="Gene3D" id="1.10.600.10">
    <property type="entry name" value="Farnesyl Diphosphate Synthase"/>
    <property type="match status" value="1"/>
</dbReference>
<keyword evidence="2" id="KW-0999">Mitochondrion inner membrane</keyword>
<dbReference type="GO" id="GO:0032981">
    <property type="term" value="P:mitochondrial respiratory chain complex I assembly"/>
    <property type="evidence" value="ECO:0007669"/>
    <property type="project" value="TreeGrafter"/>
</dbReference>
<keyword evidence="4" id="KW-0496">Mitochondrion</keyword>
<dbReference type="Proteomes" id="UP000747399">
    <property type="component" value="Unassembled WGS sequence"/>
</dbReference>
<evidence type="ECO:0000313" key="7">
    <source>
        <dbReference type="EMBL" id="GIL51420.1"/>
    </source>
</evidence>
<accession>A0A8J4B079</accession>
<name>A0A8J4B079_9CHLO</name>
<protein>
    <recommendedName>
        <fullName evidence="9">Phytoene synthase</fullName>
    </recommendedName>
</protein>
<evidence type="ECO:0000256" key="5">
    <source>
        <dbReference type="ARBA" id="ARBA00023136"/>
    </source>
</evidence>
<dbReference type="PANTHER" id="PTHR21181:SF13">
    <property type="entry name" value="NADH DEHYDROGENASE (UBIQUINONE) COMPLEX I, ASSEMBLY FACTOR 6"/>
    <property type="match status" value="1"/>
</dbReference>
<evidence type="ECO:0000256" key="2">
    <source>
        <dbReference type="ARBA" id="ARBA00022792"/>
    </source>
</evidence>
<dbReference type="SUPFAM" id="SSF48576">
    <property type="entry name" value="Terpenoid synthases"/>
    <property type="match status" value="2"/>
</dbReference>
<evidence type="ECO:0000256" key="3">
    <source>
        <dbReference type="ARBA" id="ARBA00022946"/>
    </source>
</evidence>
<comment type="similarity">
    <text evidence="6">Belongs to the NDUFAF6 family.</text>
</comment>
<evidence type="ECO:0008006" key="9">
    <source>
        <dbReference type="Google" id="ProtNLM"/>
    </source>
</evidence>
<dbReference type="PANTHER" id="PTHR21181">
    <property type="match status" value="1"/>
</dbReference>
<dbReference type="InterPro" id="IPR002060">
    <property type="entry name" value="Squ/phyt_synthse"/>
</dbReference>
<organism evidence="7 8">
    <name type="scientific">Volvox africanus</name>
    <dbReference type="NCBI Taxonomy" id="51714"/>
    <lineage>
        <taxon>Eukaryota</taxon>
        <taxon>Viridiplantae</taxon>
        <taxon>Chlorophyta</taxon>
        <taxon>core chlorophytes</taxon>
        <taxon>Chlorophyceae</taxon>
        <taxon>CS clade</taxon>
        <taxon>Chlamydomonadales</taxon>
        <taxon>Volvocaceae</taxon>
        <taxon>Volvox</taxon>
    </lineage>
</organism>
<dbReference type="EMBL" id="BNCO01000011">
    <property type="protein sequence ID" value="GIL51420.1"/>
    <property type="molecule type" value="Genomic_DNA"/>
</dbReference>
<proteinExistence type="inferred from homology"/>
<gene>
    <name evidence="7" type="ORF">Vafri_7413</name>
</gene>
<sequence>MHMTPWLPAAQNIDYVCGDVTYWRSCAYVCCCTLFAKVCHPLNQSDTSCNTPFPMPGSAWSQKVRVLSDLTTRTFPTLSLKAVLAVIWQLGVSTKPFGVALQELRAPLFALRAFNIETALVADSVRSKESVVGQIRFQWWRDAIKSVYDGRSPNHPVALALAHVLHSPNPAAAAGAAVNTPADVTPDGDETRWSSGSCNISSCDSVGGGAACRSTDVSLDASNGEQGISASPFRYSRYCFKRIIDCREADFLDPQPPLDLQALEKYAEGTSSQLMYLQLAAAGIKHRDADHAASHLGRAAGITTLLRGTAMHAASRRCYLPVDLCAAARVSQEDVYSGIVSEGLRDVVHKVASLAKGHLDEARRLASRLPTGAAGVMLPAVAVGRYLQALEAVNFNPYDPKLIREQGGSGAGSAPISYILAVKWHHLRGTY</sequence>
<keyword evidence="8" id="KW-1185">Reference proteome</keyword>